<feature type="chain" id="PRO_5046242479" evidence="1">
    <location>
        <begin position="33"/>
        <end position="93"/>
    </location>
</feature>
<dbReference type="Pfam" id="PF00395">
    <property type="entry name" value="SLH"/>
    <property type="match status" value="1"/>
</dbReference>
<accession>A0ABW0RCV6</accession>
<keyword evidence="4" id="KW-1185">Reference proteome</keyword>
<evidence type="ECO:0000313" key="3">
    <source>
        <dbReference type="EMBL" id="MFC5542433.1"/>
    </source>
</evidence>
<feature type="domain" description="SLH" evidence="2">
    <location>
        <begin position="33"/>
        <end position="93"/>
    </location>
</feature>
<reference evidence="4" key="1">
    <citation type="journal article" date="2019" name="Int. J. Syst. Evol. Microbiol.">
        <title>The Global Catalogue of Microorganisms (GCM) 10K type strain sequencing project: providing services to taxonomists for standard genome sequencing and annotation.</title>
        <authorList>
            <consortium name="The Broad Institute Genomics Platform"/>
            <consortium name="The Broad Institute Genome Sequencing Center for Infectious Disease"/>
            <person name="Wu L."/>
            <person name="Ma J."/>
        </authorList>
    </citation>
    <scope>NUCLEOTIDE SEQUENCE [LARGE SCALE GENOMIC DNA]</scope>
    <source>
        <strain evidence="4">CCUG 56331</strain>
    </source>
</reference>
<dbReference type="EMBL" id="JBHSNQ010000159">
    <property type="protein sequence ID" value="MFC5542433.1"/>
    <property type="molecule type" value="Genomic_DNA"/>
</dbReference>
<dbReference type="RefSeq" id="WP_342580982.1">
    <property type="nucleotide sequence ID" value="NZ_JBHSNQ010000159.1"/>
</dbReference>
<dbReference type="PANTHER" id="PTHR43308:SF1">
    <property type="entry name" value="OUTER MEMBRANE PROTEIN ALPHA"/>
    <property type="match status" value="1"/>
</dbReference>
<evidence type="ECO:0000256" key="1">
    <source>
        <dbReference type="SAM" id="SignalP"/>
    </source>
</evidence>
<dbReference type="InterPro" id="IPR051465">
    <property type="entry name" value="Cell_Envelope_Struct_Comp"/>
</dbReference>
<protein>
    <submittedName>
        <fullName evidence="3">S-layer homology domain-containing protein</fullName>
    </submittedName>
</protein>
<dbReference type="InterPro" id="IPR001119">
    <property type="entry name" value="SLH_dom"/>
</dbReference>
<comment type="caution">
    <text evidence="3">The sequence shown here is derived from an EMBL/GenBank/DDBJ whole genome shotgun (WGS) entry which is preliminary data.</text>
</comment>
<proteinExistence type="predicted"/>
<dbReference type="Proteomes" id="UP001595978">
    <property type="component" value="Unassembled WGS sequence"/>
</dbReference>
<sequence>MSQKLWKGFSKKAMVLAGSFALSASIATSAFAETQPFKDVPTNFRAYQEIQYLSEKGIIKGYSDGHFGVNDNITRLQALTMILREKGITDFLM</sequence>
<gene>
    <name evidence="3" type="ORF">ACFPOH_12030</name>
</gene>
<dbReference type="PROSITE" id="PS51272">
    <property type="entry name" value="SLH"/>
    <property type="match status" value="1"/>
</dbReference>
<dbReference type="PANTHER" id="PTHR43308">
    <property type="entry name" value="OUTER MEMBRANE PROTEIN ALPHA-RELATED"/>
    <property type="match status" value="1"/>
</dbReference>
<organism evidence="3 4">
    <name type="scientific">Ureibacillus suwonensis</name>
    <dbReference type="NCBI Taxonomy" id="313007"/>
    <lineage>
        <taxon>Bacteria</taxon>
        <taxon>Bacillati</taxon>
        <taxon>Bacillota</taxon>
        <taxon>Bacilli</taxon>
        <taxon>Bacillales</taxon>
        <taxon>Caryophanaceae</taxon>
        <taxon>Ureibacillus</taxon>
    </lineage>
</organism>
<keyword evidence="1" id="KW-0732">Signal</keyword>
<feature type="signal peptide" evidence="1">
    <location>
        <begin position="1"/>
        <end position="32"/>
    </location>
</feature>
<evidence type="ECO:0000259" key="2">
    <source>
        <dbReference type="PROSITE" id="PS51272"/>
    </source>
</evidence>
<name>A0ABW0RCV6_9BACL</name>
<evidence type="ECO:0000313" key="4">
    <source>
        <dbReference type="Proteomes" id="UP001595978"/>
    </source>
</evidence>